<keyword evidence="3" id="KW-0399">Innate immunity</keyword>
<comment type="similarity">
    <text evidence="1">Belongs to the glycosyl hydrolase 16 family.</text>
</comment>
<feature type="chain" id="PRO_5046261233" evidence="6">
    <location>
        <begin position="19"/>
        <end position="567"/>
    </location>
</feature>
<feature type="compositionally biased region" description="Low complexity" evidence="5">
    <location>
        <begin position="70"/>
        <end position="97"/>
    </location>
</feature>
<organism evidence="9 10">
    <name type="scientific">Tegillarca granosa</name>
    <name type="common">Malaysian cockle</name>
    <name type="synonym">Anadara granosa</name>
    <dbReference type="NCBI Taxonomy" id="220873"/>
    <lineage>
        <taxon>Eukaryota</taxon>
        <taxon>Metazoa</taxon>
        <taxon>Spiralia</taxon>
        <taxon>Lophotrochozoa</taxon>
        <taxon>Mollusca</taxon>
        <taxon>Bivalvia</taxon>
        <taxon>Autobranchia</taxon>
        <taxon>Pteriomorphia</taxon>
        <taxon>Arcoida</taxon>
        <taxon>Arcoidea</taxon>
        <taxon>Arcidae</taxon>
        <taxon>Tegillarca</taxon>
    </lineage>
</organism>
<dbReference type="Gene3D" id="2.60.40.2140">
    <property type="entry name" value="Beta-1,3-glucan-recognition protein, N-terminal domain"/>
    <property type="match status" value="1"/>
</dbReference>
<dbReference type="Pfam" id="PF26113">
    <property type="entry name" value="GH16_XgeA"/>
    <property type="match status" value="1"/>
</dbReference>
<dbReference type="Gene3D" id="2.60.120.200">
    <property type="match status" value="1"/>
</dbReference>
<dbReference type="SUPFAM" id="SSF49899">
    <property type="entry name" value="Concanavalin A-like lectins/glucanases"/>
    <property type="match status" value="1"/>
</dbReference>
<evidence type="ECO:0000256" key="6">
    <source>
        <dbReference type="SAM" id="SignalP"/>
    </source>
</evidence>
<evidence type="ECO:0000313" key="9">
    <source>
        <dbReference type="EMBL" id="KAJ8312827.1"/>
    </source>
</evidence>
<keyword evidence="10" id="KW-1185">Reference proteome</keyword>
<evidence type="ECO:0000256" key="3">
    <source>
        <dbReference type="ARBA" id="ARBA00022588"/>
    </source>
</evidence>
<dbReference type="InterPro" id="IPR031756">
    <property type="entry name" value="BGBP_N"/>
</dbReference>
<dbReference type="PROSITE" id="PS51762">
    <property type="entry name" value="GH16_2"/>
    <property type="match status" value="1"/>
</dbReference>
<evidence type="ECO:0000256" key="5">
    <source>
        <dbReference type="SAM" id="MobiDB-lite"/>
    </source>
</evidence>
<dbReference type="PROSITE" id="PS51969">
    <property type="entry name" value="CBM39"/>
    <property type="match status" value="1"/>
</dbReference>
<evidence type="ECO:0000313" key="10">
    <source>
        <dbReference type="Proteomes" id="UP001217089"/>
    </source>
</evidence>
<reference evidence="9 10" key="1">
    <citation type="submission" date="2022-12" db="EMBL/GenBank/DDBJ databases">
        <title>Chromosome-level genome of Tegillarca granosa.</title>
        <authorList>
            <person name="Kim J."/>
        </authorList>
    </citation>
    <scope>NUCLEOTIDE SEQUENCE [LARGE SCALE GENOMIC DNA]</scope>
    <source>
        <strain evidence="9">Teg-2019</strain>
        <tissue evidence="9">Adductor muscle</tissue>
    </source>
</reference>
<dbReference type="Proteomes" id="UP001217089">
    <property type="component" value="Unassembled WGS sequence"/>
</dbReference>
<comment type="caution">
    <text evidence="9">The sequence shown here is derived from an EMBL/GenBank/DDBJ whole genome shotgun (WGS) entry which is preliminary data.</text>
</comment>
<feature type="region of interest" description="Disordered" evidence="5">
    <location>
        <begin position="70"/>
        <end position="178"/>
    </location>
</feature>
<feature type="signal peptide" evidence="6">
    <location>
        <begin position="1"/>
        <end position="18"/>
    </location>
</feature>
<dbReference type="InterPro" id="IPR013320">
    <property type="entry name" value="ConA-like_dom_sf"/>
</dbReference>
<evidence type="ECO:0000256" key="2">
    <source>
        <dbReference type="ARBA" id="ARBA00008781"/>
    </source>
</evidence>
<dbReference type="CDD" id="cd08024">
    <property type="entry name" value="GH16_CCF"/>
    <property type="match status" value="1"/>
</dbReference>
<sequence>MGFTVVTCMLVLVGSTFAMQPAIVERLQPQGIRFTIKDEGYRLVAVHFNINSPLTGVGAGKYNFDVNSKTDPTTTTTTTKAPQTQAPQTKPPNTQAPVVNSHQPIVQSATSSGFGSTQSISSGSGGTAQPQQAVSGTGGGTGGSGTSGSGTVGTGTAGTGTAGSGTKGVGTSGTCAGSSKVQCTSYPCLIFEDNFDFINFDVWEHEITASGGGNWEFQYYTNNRSNSYTKDGVLYIKPTLTSDKYGEQFLTSGTLELYVFIHLHETFCSPTTGNNPGDTCTGPQFYGCSRQGTGSNLINPIQSARLRSVRGFSFKFGKVEVEAKMPKGDWIWPAIWLLPKHNAYGQWPASGEIDIVEARGNRQYTDDKGGPQGYNHMGSTLHFGADYSTNAFLKAHAEKTVSGNLADSWHKFFLDGAEILNLTPDSGGFWKLGGLDKTNYENPWRYASKMAPFDQEFYFVLNVAVGGIAYFPDKFHNSPAPKPWNDHSKTAPLQFWSQRNNWYPTWNPKTNNGEDAAMKINYIRYLQPHWLVAGAKIVPKCPLICCLNDDIVCKLACWLQQRQILVF</sequence>
<evidence type="ECO:0000256" key="4">
    <source>
        <dbReference type="ARBA" id="ARBA00022859"/>
    </source>
</evidence>
<dbReference type="EMBL" id="JARBDR010000440">
    <property type="protein sequence ID" value="KAJ8312827.1"/>
    <property type="molecule type" value="Genomic_DNA"/>
</dbReference>
<feature type="domain" description="GH16" evidence="7">
    <location>
        <begin position="179"/>
        <end position="531"/>
    </location>
</feature>
<keyword evidence="6" id="KW-0732">Signal</keyword>
<proteinExistence type="inferred from homology"/>
<comment type="similarity">
    <text evidence="2">Belongs to the insect beta-1,3-glucan binding protein family.</text>
</comment>
<feature type="domain" description="CBM39" evidence="8">
    <location>
        <begin position="17"/>
        <end position="121"/>
    </location>
</feature>
<dbReference type="InterPro" id="IPR050546">
    <property type="entry name" value="Glycosyl_Hydrlase_16"/>
</dbReference>
<evidence type="ECO:0000259" key="8">
    <source>
        <dbReference type="PROSITE" id="PS51969"/>
    </source>
</evidence>
<dbReference type="InterPro" id="IPR043030">
    <property type="entry name" value="BGBP_N_sf"/>
</dbReference>
<feature type="compositionally biased region" description="Gly residues" evidence="5">
    <location>
        <begin position="136"/>
        <end position="171"/>
    </location>
</feature>
<dbReference type="PANTHER" id="PTHR10963:SF55">
    <property type="entry name" value="GLYCOSIDE HYDROLASE FAMILY 16 PROTEIN"/>
    <property type="match status" value="1"/>
</dbReference>
<dbReference type="InterPro" id="IPR000757">
    <property type="entry name" value="Beta-glucanase-like"/>
</dbReference>
<evidence type="ECO:0000259" key="7">
    <source>
        <dbReference type="PROSITE" id="PS51762"/>
    </source>
</evidence>
<accession>A0ABQ9F8Z7</accession>
<dbReference type="PANTHER" id="PTHR10963">
    <property type="entry name" value="GLYCOSYL HYDROLASE-RELATED"/>
    <property type="match status" value="1"/>
</dbReference>
<evidence type="ECO:0000256" key="1">
    <source>
        <dbReference type="ARBA" id="ARBA00006865"/>
    </source>
</evidence>
<keyword evidence="4" id="KW-0391">Immunity</keyword>
<protein>
    <submittedName>
        <fullName evidence="9">Uncharacterized protein</fullName>
    </submittedName>
</protein>
<name>A0ABQ9F8Z7_TEGGR</name>
<feature type="compositionally biased region" description="Low complexity" evidence="5">
    <location>
        <begin position="110"/>
        <end position="122"/>
    </location>
</feature>
<feature type="compositionally biased region" description="Polar residues" evidence="5">
    <location>
        <begin position="98"/>
        <end position="109"/>
    </location>
</feature>
<gene>
    <name evidence="9" type="ORF">KUTeg_010200</name>
</gene>